<dbReference type="Pfam" id="PF00483">
    <property type="entry name" value="NTP_transferase"/>
    <property type="match status" value="1"/>
</dbReference>
<dbReference type="InterPro" id="IPR050486">
    <property type="entry name" value="Mannose-1P_guanyltransferase"/>
</dbReference>
<reference evidence="2 3" key="1">
    <citation type="submission" date="2018-04" db="EMBL/GenBank/DDBJ databases">
        <title>Methylobacterium sp. PR1016A genome.</title>
        <authorList>
            <person name="Park W."/>
        </authorList>
    </citation>
    <scope>NUCLEOTIDE SEQUENCE [LARGE SCALE GENOMIC DNA]</scope>
    <source>
        <strain evidence="2 3">PR1016A</strain>
    </source>
</reference>
<name>A0A2R4WMP7_9HYPH</name>
<gene>
    <name evidence="2" type="ORF">DA075_19395</name>
</gene>
<dbReference type="InterPro" id="IPR029044">
    <property type="entry name" value="Nucleotide-diphossugar_trans"/>
</dbReference>
<dbReference type="KEGG" id="mee:DA075_19395"/>
<dbReference type="PANTHER" id="PTHR22572">
    <property type="entry name" value="SUGAR-1-PHOSPHATE GUANYL TRANSFERASE"/>
    <property type="match status" value="1"/>
</dbReference>
<keyword evidence="3" id="KW-1185">Reference proteome</keyword>
<feature type="domain" description="Nucleotidyl transferase" evidence="1">
    <location>
        <begin position="7"/>
        <end position="168"/>
    </location>
</feature>
<dbReference type="AlphaFoldDB" id="A0A2R4WMP7"/>
<sequence>MSREAAGLIMAGGAGERMRRSGSGVPKPLVPVAGKPLLEWNLLALLRAGLRDIHVSVAAADGPVRDFARSRCTDLARRQGADLAVIEEPQPLGSIGAAACLAGRGDVVAVNADNLTSLDLRAILASHRLDGAALTLAVHDEPFPIPYGQVTTEQGRVVAYREKPSLAVRVCSAVSVLGAQAVHAIEPGEAIGLPALANRLLQAGAAVHAFHHAAPWIDVNDLAARERAEAVVSRFADRFAA</sequence>
<evidence type="ECO:0000313" key="3">
    <source>
        <dbReference type="Proteomes" id="UP000244755"/>
    </source>
</evidence>
<proteinExistence type="predicted"/>
<dbReference type="OrthoDB" id="9813880at2"/>
<dbReference type="Proteomes" id="UP000244755">
    <property type="component" value="Chromosome 1"/>
</dbReference>
<accession>A0A2R4WMP7</accession>
<dbReference type="RefSeq" id="WP_099954604.1">
    <property type="nucleotide sequence ID" value="NZ_CP028843.1"/>
</dbReference>
<dbReference type="SUPFAM" id="SSF53448">
    <property type="entry name" value="Nucleotide-diphospho-sugar transferases"/>
    <property type="match status" value="1"/>
</dbReference>
<evidence type="ECO:0000313" key="2">
    <source>
        <dbReference type="EMBL" id="AWB22804.1"/>
    </source>
</evidence>
<dbReference type="EMBL" id="CP028843">
    <property type="protein sequence ID" value="AWB22804.1"/>
    <property type="molecule type" value="Genomic_DNA"/>
</dbReference>
<protein>
    <recommendedName>
        <fullName evidence="1">Nucleotidyl transferase domain-containing protein</fullName>
    </recommendedName>
</protein>
<dbReference type="Gene3D" id="3.90.550.10">
    <property type="entry name" value="Spore Coat Polysaccharide Biosynthesis Protein SpsA, Chain A"/>
    <property type="match status" value="1"/>
</dbReference>
<evidence type="ECO:0000259" key="1">
    <source>
        <dbReference type="Pfam" id="PF00483"/>
    </source>
</evidence>
<organism evidence="2 3">
    <name type="scientific">Methylobacterium currus</name>
    <dbReference type="NCBI Taxonomy" id="2051553"/>
    <lineage>
        <taxon>Bacteria</taxon>
        <taxon>Pseudomonadati</taxon>
        <taxon>Pseudomonadota</taxon>
        <taxon>Alphaproteobacteria</taxon>
        <taxon>Hyphomicrobiales</taxon>
        <taxon>Methylobacteriaceae</taxon>
        <taxon>Methylobacterium</taxon>
    </lineage>
</organism>
<dbReference type="InterPro" id="IPR005835">
    <property type="entry name" value="NTP_transferase_dom"/>
</dbReference>